<dbReference type="CDD" id="cd00383">
    <property type="entry name" value="trans_reg_C"/>
    <property type="match status" value="1"/>
</dbReference>
<evidence type="ECO:0000256" key="3">
    <source>
        <dbReference type="ARBA" id="ARBA00022553"/>
    </source>
</evidence>
<keyword evidence="3 8" id="KW-0597">Phosphoprotein</keyword>
<name>A0A941I642_9BURK</name>
<evidence type="ECO:0000256" key="4">
    <source>
        <dbReference type="ARBA" id="ARBA00023012"/>
    </source>
</evidence>
<evidence type="ECO:0000256" key="8">
    <source>
        <dbReference type="PROSITE-ProRule" id="PRU00169"/>
    </source>
</evidence>
<gene>
    <name evidence="12" type="ORF">KDM89_09065</name>
</gene>
<evidence type="ECO:0000259" key="10">
    <source>
        <dbReference type="PROSITE" id="PS50110"/>
    </source>
</evidence>
<dbReference type="PANTHER" id="PTHR48111">
    <property type="entry name" value="REGULATOR OF RPOS"/>
    <property type="match status" value="1"/>
</dbReference>
<keyword evidence="6 9" id="KW-0238">DNA-binding</keyword>
<sequence length="224" mass="25383">MRILLVEDDPQLGRITQIGLEQLGMTVDWLQRGETVLTAVATHQYACLLLDLGLQTMDGMQLLRNLRRGNRPYQGAILIVTARDQIPDRIAGLDEGADDFIIKPFDLDELAARIRAACRRSHGRLHEVLQHGELTLDVAAREVRYQGQLVVLTGKEFCVLQYLMERHGQVVTREQLEEALYGWGEEIESNAVQVHIHHLRKKISKHCIRTVHALGYTMSTDGES</sequence>
<dbReference type="InterPro" id="IPR001789">
    <property type="entry name" value="Sig_transdc_resp-reg_receiver"/>
</dbReference>
<dbReference type="EMBL" id="JAGSPN010000005">
    <property type="protein sequence ID" value="MBR7782291.1"/>
    <property type="molecule type" value="Genomic_DNA"/>
</dbReference>
<comment type="subcellular location">
    <subcellularLocation>
        <location evidence="1">Cytoplasm</location>
    </subcellularLocation>
</comment>
<keyword evidence="4" id="KW-0902">Two-component regulatory system</keyword>
<evidence type="ECO:0000259" key="11">
    <source>
        <dbReference type="PROSITE" id="PS51755"/>
    </source>
</evidence>
<keyword evidence="5" id="KW-0805">Transcription regulation</keyword>
<dbReference type="PROSITE" id="PS51755">
    <property type="entry name" value="OMPR_PHOB"/>
    <property type="match status" value="1"/>
</dbReference>
<dbReference type="PANTHER" id="PTHR48111:SF35">
    <property type="entry name" value="TRANSCRIPTIONAL REGULATORY PROTEIN QSEB"/>
    <property type="match status" value="1"/>
</dbReference>
<dbReference type="PROSITE" id="PS50110">
    <property type="entry name" value="RESPONSE_REGULATORY"/>
    <property type="match status" value="1"/>
</dbReference>
<dbReference type="InterPro" id="IPR036388">
    <property type="entry name" value="WH-like_DNA-bd_sf"/>
</dbReference>
<dbReference type="SUPFAM" id="SSF52172">
    <property type="entry name" value="CheY-like"/>
    <property type="match status" value="1"/>
</dbReference>
<comment type="caution">
    <text evidence="12">The sequence shown here is derived from an EMBL/GenBank/DDBJ whole genome shotgun (WGS) entry which is preliminary data.</text>
</comment>
<dbReference type="RefSeq" id="WP_212687623.1">
    <property type="nucleotide sequence ID" value="NZ_JAGSPN010000005.1"/>
</dbReference>
<evidence type="ECO:0000256" key="5">
    <source>
        <dbReference type="ARBA" id="ARBA00023015"/>
    </source>
</evidence>
<dbReference type="Gene3D" id="3.40.50.2300">
    <property type="match status" value="1"/>
</dbReference>
<dbReference type="GO" id="GO:0005829">
    <property type="term" value="C:cytosol"/>
    <property type="evidence" value="ECO:0007669"/>
    <property type="project" value="TreeGrafter"/>
</dbReference>
<dbReference type="Gene3D" id="6.10.250.690">
    <property type="match status" value="1"/>
</dbReference>
<dbReference type="AlphaFoldDB" id="A0A941I642"/>
<proteinExistence type="predicted"/>
<evidence type="ECO:0000256" key="6">
    <source>
        <dbReference type="ARBA" id="ARBA00023125"/>
    </source>
</evidence>
<accession>A0A941I642</accession>
<evidence type="ECO:0000256" key="2">
    <source>
        <dbReference type="ARBA" id="ARBA00022490"/>
    </source>
</evidence>
<feature type="domain" description="Response regulatory" evidence="10">
    <location>
        <begin position="2"/>
        <end position="118"/>
    </location>
</feature>
<dbReference type="GO" id="GO:0000976">
    <property type="term" value="F:transcription cis-regulatory region binding"/>
    <property type="evidence" value="ECO:0007669"/>
    <property type="project" value="TreeGrafter"/>
</dbReference>
<dbReference type="SMART" id="SM00862">
    <property type="entry name" value="Trans_reg_C"/>
    <property type="match status" value="1"/>
</dbReference>
<evidence type="ECO:0000256" key="1">
    <source>
        <dbReference type="ARBA" id="ARBA00004496"/>
    </source>
</evidence>
<evidence type="ECO:0000256" key="9">
    <source>
        <dbReference type="PROSITE-ProRule" id="PRU01091"/>
    </source>
</evidence>
<dbReference type="Pfam" id="PF00072">
    <property type="entry name" value="Response_reg"/>
    <property type="match status" value="1"/>
</dbReference>
<keyword evidence="2" id="KW-0963">Cytoplasm</keyword>
<dbReference type="InterPro" id="IPR001867">
    <property type="entry name" value="OmpR/PhoB-type_DNA-bd"/>
</dbReference>
<feature type="DNA-binding region" description="OmpR/PhoB-type" evidence="9">
    <location>
        <begin position="126"/>
        <end position="220"/>
    </location>
</feature>
<organism evidence="12 13">
    <name type="scientific">Undibacterium luofuense</name>
    <dbReference type="NCBI Taxonomy" id="2828733"/>
    <lineage>
        <taxon>Bacteria</taxon>
        <taxon>Pseudomonadati</taxon>
        <taxon>Pseudomonadota</taxon>
        <taxon>Betaproteobacteria</taxon>
        <taxon>Burkholderiales</taxon>
        <taxon>Oxalobacteraceae</taxon>
        <taxon>Undibacterium</taxon>
    </lineage>
</organism>
<dbReference type="GO" id="GO:0032993">
    <property type="term" value="C:protein-DNA complex"/>
    <property type="evidence" value="ECO:0007669"/>
    <property type="project" value="TreeGrafter"/>
</dbReference>
<keyword evidence="13" id="KW-1185">Reference proteome</keyword>
<dbReference type="Gene3D" id="1.10.10.10">
    <property type="entry name" value="Winged helix-like DNA-binding domain superfamily/Winged helix DNA-binding domain"/>
    <property type="match status" value="1"/>
</dbReference>
<feature type="modified residue" description="4-aspartylphosphate" evidence="8">
    <location>
        <position position="51"/>
    </location>
</feature>
<reference evidence="12" key="1">
    <citation type="submission" date="2021-04" db="EMBL/GenBank/DDBJ databases">
        <title>novel species isolated from subtropical streams in China.</title>
        <authorList>
            <person name="Lu H."/>
        </authorList>
    </citation>
    <scope>NUCLEOTIDE SEQUENCE</scope>
    <source>
        <strain evidence="12">LFS511W</strain>
    </source>
</reference>
<dbReference type="Pfam" id="PF00486">
    <property type="entry name" value="Trans_reg_C"/>
    <property type="match status" value="1"/>
</dbReference>
<feature type="domain" description="OmpR/PhoB-type" evidence="11">
    <location>
        <begin position="126"/>
        <end position="220"/>
    </location>
</feature>
<dbReference type="InterPro" id="IPR011006">
    <property type="entry name" value="CheY-like_superfamily"/>
</dbReference>
<dbReference type="InterPro" id="IPR039420">
    <property type="entry name" value="WalR-like"/>
</dbReference>
<evidence type="ECO:0000313" key="13">
    <source>
        <dbReference type="Proteomes" id="UP000680067"/>
    </source>
</evidence>
<evidence type="ECO:0000256" key="7">
    <source>
        <dbReference type="ARBA" id="ARBA00023163"/>
    </source>
</evidence>
<keyword evidence="7" id="KW-0804">Transcription</keyword>
<dbReference type="GO" id="GO:0006355">
    <property type="term" value="P:regulation of DNA-templated transcription"/>
    <property type="evidence" value="ECO:0007669"/>
    <property type="project" value="InterPro"/>
</dbReference>
<dbReference type="GO" id="GO:0000156">
    <property type="term" value="F:phosphorelay response regulator activity"/>
    <property type="evidence" value="ECO:0007669"/>
    <property type="project" value="TreeGrafter"/>
</dbReference>
<dbReference type="SMART" id="SM00448">
    <property type="entry name" value="REC"/>
    <property type="match status" value="1"/>
</dbReference>
<protein>
    <submittedName>
        <fullName evidence="12">Response regulator transcription factor</fullName>
    </submittedName>
</protein>
<evidence type="ECO:0000313" key="12">
    <source>
        <dbReference type="EMBL" id="MBR7782291.1"/>
    </source>
</evidence>
<dbReference type="Proteomes" id="UP000680067">
    <property type="component" value="Unassembled WGS sequence"/>
</dbReference>